<evidence type="ECO:0000256" key="5">
    <source>
        <dbReference type="ARBA" id="ARBA00023211"/>
    </source>
</evidence>
<evidence type="ECO:0000259" key="9">
    <source>
        <dbReference type="SMART" id="SM00835"/>
    </source>
</evidence>
<dbReference type="SMART" id="SM00835">
    <property type="entry name" value="Cupin_1"/>
    <property type="match status" value="1"/>
</dbReference>
<dbReference type="Gene3D" id="2.60.120.10">
    <property type="entry name" value="Jelly Rolls"/>
    <property type="match status" value="1"/>
</dbReference>
<evidence type="ECO:0000313" key="11">
    <source>
        <dbReference type="Proteomes" id="UP001212997"/>
    </source>
</evidence>
<keyword evidence="3" id="KW-0964">Secreted</keyword>
<dbReference type="Proteomes" id="UP001212997">
    <property type="component" value="Unassembled WGS sequence"/>
</dbReference>
<evidence type="ECO:0000256" key="8">
    <source>
        <dbReference type="SAM" id="SignalP"/>
    </source>
</evidence>
<gene>
    <name evidence="10" type="ORF">NLI96_g11833</name>
</gene>
<keyword evidence="7" id="KW-0472">Membrane</keyword>
<sequence>MHTLSFSLVAIALSGCALAQSDNASKVAALKLAATEVEKIQILSEDSDFVFDFSTATPVKGADGDIVTANVANFPVLTGEITPHSSYSSPSNSGPCGMNTPHTHPRATELLYVVNGTIQAGMIQENGARFVYNEVNAGQATIFPKGAIHYQQNMGCDPIVFVAALNNEDPGVQSTAQRCEKSFQIAQFGSLLRFVSPDFGLPPAFVAASLGDLGVVEVAGLEAKIPDNIAFGTDECLQRCGIQRPTQPTNQRQPRVSANALPSGFSGPPPPPPASTSSKQVPTPLASNHARRSVSESTNESEVNTSKRVPSRWERFQVPETLVISSGYNVNNALVGLIGLMAFGYVGIALFFIRRHSGKSVQVSGVQVENGDEKLFVHASERYTDRHPV</sequence>
<comment type="caution">
    <text evidence="10">The sequence shown here is derived from an EMBL/GenBank/DDBJ whole genome shotgun (WGS) entry which is preliminary data.</text>
</comment>
<keyword evidence="4" id="KW-0479">Metal-binding</keyword>
<dbReference type="PANTHER" id="PTHR31238">
    <property type="entry name" value="GERMIN-LIKE PROTEIN SUBFAMILY 3 MEMBER 3"/>
    <property type="match status" value="1"/>
</dbReference>
<dbReference type="InterPro" id="IPR014710">
    <property type="entry name" value="RmlC-like_jellyroll"/>
</dbReference>
<dbReference type="EMBL" id="JANAWD010000856">
    <property type="protein sequence ID" value="KAJ3475443.1"/>
    <property type="molecule type" value="Genomic_DNA"/>
</dbReference>
<comment type="similarity">
    <text evidence="2">Belongs to the germin family.</text>
</comment>
<keyword evidence="7" id="KW-1133">Transmembrane helix</keyword>
<evidence type="ECO:0000256" key="6">
    <source>
        <dbReference type="SAM" id="MobiDB-lite"/>
    </source>
</evidence>
<keyword evidence="7" id="KW-0812">Transmembrane</keyword>
<organism evidence="10 11">
    <name type="scientific">Meripilus lineatus</name>
    <dbReference type="NCBI Taxonomy" id="2056292"/>
    <lineage>
        <taxon>Eukaryota</taxon>
        <taxon>Fungi</taxon>
        <taxon>Dikarya</taxon>
        <taxon>Basidiomycota</taxon>
        <taxon>Agaricomycotina</taxon>
        <taxon>Agaricomycetes</taxon>
        <taxon>Polyporales</taxon>
        <taxon>Meripilaceae</taxon>
        <taxon>Meripilus</taxon>
    </lineage>
</organism>
<evidence type="ECO:0000256" key="4">
    <source>
        <dbReference type="ARBA" id="ARBA00022723"/>
    </source>
</evidence>
<dbReference type="Pfam" id="PF00190">
    <property type="entry name" value="Cupin_1"/>
    <property type="match status" value="1"/>
</dbReference>
<name>A0AAD5YCZ3_9APHY</name>
<evidence type="ECO:0000256" key="3">
    <source>
        <dbReference type="ARBA" id="ARBA00022525"/>
    </source>
</evidence>
<keyword evidence="11" id="KW-1185">Reference proteome</keyword>
<dbReference type="CDD" id="cd02241">
    <property type="entry name" value="cupin_OxOx"/>
    <property type="match status" value="1"/>
</dbReference>
<reference evidence="10" key="1">
    <citation type="submission" date="2022-07" db="EMBL/GenBank/DDBJ databases">
        <title>Genome Sequence of Physisporinus lineatus.</title>
        <authorList>
            <person name="Buettner E."/>
        </authorList>
    </citation>
    <scope>NUCLEOTIDE SEQUENCE</scope>
    <source>
        <strain evidence="10">VT162</strain>
    </source>
</reference>
<feature type="chain" id="PRO_5042214817" description="Cupin type-1 domain-containing protein" evidence="8">
    <location>
        <begin position="20"/>
        <end position="389"/>
    </location>
</feature>
<dbReference type="SUPFAM" id="SSF51182">
    <property type="entry name" value="RmlC-like cupins"/>
    <property type="match status" value="1"/>
</dbReference>
<protein>
    <recommendedName>
        <fullName evidence="9">Cupin type-1 domain-containing protein</fullName>
    </recommendedName>
</protein>
<proteinExistence type="inferred from homology"/>
<dbReference type="AlphaFoldDB" id="A0AAD5YCZ3"/>
<accession>A0AAD5YCZ3</accession>
<dbReference type="GO" id="GO:0005576">
    <property type="term" value="C:extracellular region"/>
    <property type="evidence" value="ECO:0007669"/>
    <property type="project" value="UniProtKB-SubCell"/>
</dbReference>
<dbReference type="InterPro" id="IPR019780">
    <property type="entry name" value="Germin_Mn-BS"/>
</dbReference>
<evidence type="ECO:0000256" key="1">
    <source>
        <dbReference type="ARBA" id="ARBA00004613"/>
    </source>
</evidence>
<feature type="compositionally biased region" description="Low complexity" evidence="6">
    <location>
        <begin position="244"/>
        <end position="255"/>
    </location>
</feature>
<feature type="signal peptide" evidence="8">
    <location>
        <begin position="1"/>
        <end position="19"/>
    </location>
</feature>
<feature type="region of interest" description="Disordered" evidence="6">
    <location>
        <begin position="244"/>
        <end position="309"/>
    </location>
</feature>
<keyword evidence="8" id="KW-0732">Signal</keyword>
<feature type="domain" description="Cupin type-1" evidence="9">
    <location>
        <begin position="51"/>
        <end position="219"/>
    </location>
</feature>
<evidence type="ECO:0000313" key="10">
    <source>
        <dbReference type="EMBL" id="KAJ3475443.1"/>
    </source>
</evidence>
<keyword evidence="5" id="KW-0464">Manganese</keyword>
<evidence type="ECO:0000256" key="2">
    <source>
        <dbReference type="ARBA" id="ARBA00007456"/>
    </source>
</evidence>
<evidence type="ECO:0000256" key="7">
    <source>
        <dbReference type="SAM" id="Phobius"/>
    </source>
</evidence>
<comment type="subcellular location">
    <subcellularLocation>
        <location evidence="1">Secreted</location>
    </subcellularLocation>
</comment>
<feature type="transmembrane region" description="Helical" evidence="7">
    <location>
        <begin position="333"/>
        <end position="353"/>
    </location>
</feature>
<dbReference type="PROSITE" id="PS00725">
    <property type="entry name" value="GERMIN"/>
    <property type="match status" value="1"/>
</dbReference>
<dbReference type="GO" id="GO:0030145">
    <property type="term" value="F:manganese ion binding"/>
    <property type="evidence" value="ECO:0007669"/>
    <property type="project" value="InterPro"/>
</dbReference>
<dbReference type="PRINTS" id="PR00325">
    <property type="entry name" value="GERMIN"/>
</dbReference>
<feature type="compositionally biased region" description="Low complexity" evidence="6">
    <location>
        <begin position="295"/>
        <end position="306"/>
    </location>
</feature>
<dbReference type="InterPro" id="IPR006045">
    <property type="entry name" value="Cupin_1"/>
</dbReference>
<dbReference type="InterPro" id="IPR011051">
    <property type="entry name" value="RmlC_Cupin_sf"/>
</dbReference>
<dbReference type="InterPro" id="IPR001929">
    <property type="entry name" value="Germin"/>
</dbReference>